<evidence type="ECO:0000313" key="9">
    <source>
        <dbReference type="EMBL" id="RNA69929.1"/>
    </source>
</evidence>
<keyword evidence="2" id="KW-0813">Transport</keyword>
<protein>
    <submittedName>
        <fullName evidence="9">Amino acid permease</fullName>
    </submittedName>
</protein>
<evidence type="ECO:0000256" key="5">
    <source>
        <dbReference type="ARBA" id="ARBA00022989"/>
    </source>
</evidence>
<evidence type="ECO:0000259" key="8">
    <source>
        <dbReference type="Pfam" id="PF00324"/>
    </source>
</evidence>
<feature type="transmembrane region" description="Helical" evidence="7">
    <location>
        <begin position="285"/>
        <end position="309"/>
    </location>
</feature>
<feature type="domain" description="Amino acid permease/ SLC12A" evidence="8">
    <location>
        <begin position="20"/>
        <end position="383"/>
    </location>
</feature>
<dbReference type="OrthoDB" id="9780162at2"/>
<accession>A0A3M7TXD1</accession>
<reference evidence="9 10" key="1">
    <citation type="submission" date="2018-10" db="EMBL/GenBank/DDBJ databases">
        <title>Bacillus Keqinensis sp. nov., a moderately halophilic bacterium isolated from a saline-alkaline lake.</title>
        <authorList>
            <person name="Wang H."/>
        </authorList>
    </citation>
    <scope>NUCLEOTIDE SEQUENCE [LARGE SCALE GENOMIC DNA]</scope>
    <source>
        <strain evidence="9 10">KQ-3</strain>
    </source>
</reference>
<name>A0A3M7TXD1_9BACI</name>
<evidence type="ECO:0000256" key="1">
    <source>
        <dbReference type="ARBA" id="ARBA00004651"/>
    </source>
</evidence>
<proteinExistence type="predicted"/>
<feature type="transmembrane region" description="Helical" evidence="7">
    <location>
        <begin position="205"/>
        <end position="226"/>
    </location>
</feature>
<feature type="transmembrane region" description="Helical" evidence="7">
    <location>
        <begin position="359"/>
        <end position="379"/>
    </location>
</feature>
<dbReference type="InterPro" id="IPR004841">
    <property type="entry name" value="AA-permease/SLC12A_dom"/>
</dbReference>
<dbReference type="GO" id="GO:0005886">
    <property type="term" value="C:plasma membrane"/>
    <property type="evidence" value="ECO:0007669"/>
    <property type="project" value="UniProtKB-SubCell"/>
</dbReference>
<evidence type="ECO:0000256" key="3">
    <source>
        <dbReference type="ARBA" id="ARBA00022692"/>
    </source>
</evidence>
<feature type="transmembrane region" description="Helical" evidence="7">
    <location>
        <begin position="391"/>
        <end position="410"/>
    </location>
</feature>
<dbReference type="Pfam" id="PF00324">
    <property type="entry name" value="AA_permease"/>
    <property type="match status" value="1"/>
</dbReference>
<evidence type="ECO:0000256" key="7">
    <source>
        <dbReference type="SAM" id="Phobius"/>
    </source>
</evidence>
<feature type="transmembrane region" description="Helical" evidence="7">
    <location>
        <begin position="47"/>
        <end position="64"/>
    </location>
</feature>
<feature type="transmembrane region" description="Helical" evidence="7">
    <location>
        <begin position="126"/>
        <end position="147"/>
    </location>
</feature>
<dbReference type="GO" id="GO:0006865">
    <property type="term" value="P:amino acid transport"/>
    <property type="evidence" value="ECO:0007669"/>
    <property type="project" value="UniProtKB-KW"/>
</dbReference>
<feature type="transmembrane region" description="Helical" evidence="7">
    <location>
        <begin position="238"/>
        <end position="260"/>
    </location>
</feature>
<dbReference type="RefSeq" id="WP_122897441.1">
    <property type="nucleotide sequence ID" value="NZ_RHIB01000001.1"/>
</dbReference>
<keyword evidence="4" id="KW-0029">Amino-acid transport</keyword>
<dbReference type="Gene3D" id="1.20.1740.10">
    <property type="entry name" value="Amino acid/polyamine transporter I"/>
    <property type="match status" value="1"/>
</dbReference>
<dbReference type="PANTHER" id="PTHR43495">
    <property type="entry name" value="GABA PERMEASE"/>
    <property type="match status" value="1"/>
</dbReference>
<gene>
    <name evidence="9" type="ORF">EBO34_08360</name>
</gene>
<feature type="transmembrane region" description="Helical" evidence="7">
    <location>
        <begin position="330"/>
        <end position="353"/>
    </location>
</feature>
<keyword evidence="6 7" id="KW-0472">Membrane</keyword>
<dbReference type="AlphaFoldDB" id="A0A3M7TXD1"/>
<keyword evidence="3 7" id="KW-0812">Transmembrane</keyword>
<evidence type="ECO:0000313" key="10">
    <source>
        <dbReference type="Proteomes" id="UP000278746"/>
    </source>
</evidence>
<evidence type="ECO:0000256" key="6">
    <source>
        <dbReference type="ARBA" id="ARBA00023136"/>
    </source>
</evidence>
<dbReference type="GO" id="GO:0055085">
    <property type="term" value="P:transmembrane transport"/>
    <property type="evidence" value="ECO:0007669"/>
    <property type="project" value="InterPro"/>
</dbReference>
<comment type="subcellular location">
    <subcellularLocation>
        <location evidence="1">Cell membrane</location>
        <topology evidence="1">Multi-pass membrane protein</topology>
    </subcellularLocation>
</comment>
<sequence>MGSNAEKSAEKKINWQQLALLGVAATIGTGFFLGSTIAIQMAGPSAVFAYIIAAIGTYFVYEALAKMTIDDPQTGSFRTYASKAFGHWAGFTSGWVYWGSEILIMGSQLTALAIFTQFWLPGVQLWIFAAIYAALGIFVILLGSSGFDRVENVLAVMKVAAILMFIILAVIAILGFIGVKPPGRLMVPRAYGGLFPNGVKGLLPALIYGFYGFGGIEIVGLLTVRLKKMTDATKTGKVMLSTLALIYVASIGLTILMVPWDTFASDQSPFVTALTRYRIPYVVNLFNGVFIIAGFSTMVASMFAVIRILTVLAHDNDAPAFLGRKIHDKVALPAISFMAFWVIVSVILSILMPGKVYEYFTTAAGIMLLYNWLFILASYGRLQELTGFQQFKRFGGILLVGLVIFGTLFHETSRPGFFISLIFVGLVGIITFFMRNHWNKPKTPDAPSLFTKIRR</sequence>
<keyword evidence="5 7" id="KW-1133">Transmembrane helix</keyword>
<dbReference type="PANTHER" id="PTHR43495:SF5">
    <property type="entry name" value="GAMMA-AMINOBUTYRIC ACID PERMEASE"/>
    <property type="match status" value="1"/>
</dbReference>
<dbReference type="PIRSF" id="PIRSF006060">
    <property type="entry name" value="AA_transporter"/>
    <property type="match status" value="1"/>
</dbReference>
<evidence type="ECO:0000256" key="4">
    <source>
        <dbReference type="ARBA" id="ARBA00022970"/>
    </source>
</evidence>
<feature type="transmembrane region" description="Helical" evidence="7">
    <location>
        <begin position="159"/>
        <end position="179"/>
    </location>
</feature>
<evidence type="ECO:0000256" key="2">
    <source>
        <dbReference type="ARBA" id="ARBA00022448"/>
    </source>
</evidence>
<feature type="transmembrane region" description="Helical" evidence="7">
    <location>
        <begin position="416"/>
        <end position="434"/>
    </location>
</feature>
<feature type="transmembrane region" description="Helical" evidence="7">
    <location>
        <begin position="20"/>
        <end position="41"/>
    </location>
</feature>
<dbReference type="EMBL" id="RHIB01000001">
    <property type="protein sequence ID" value="RNA69929.1"/>
    <property type="molecule type" value="Genomic_DNA"/>
</dbReference>
<keyword evidence="10" id="KW-1185">Reference proteome</keyword>
<comment type="caution">
    <text evidence="9">The sequence shown here is derived from an EMBL/GenBank/DDBJ whole genome shotgun (WGS) entry which is preliminary data.</text>
</comment>
<dbReference type="Proteomes" id="UP000278746">
    <property type="component" value="Unassembled WGS sequence"/>
</dbReference>
<organism evidence="9 10">
    <name type="scientific">Alteribacter keqinensis</name>
    <dbReference type="NCBI Taxonomy" id="2483800"/>
    <lineage>
        <taxon>Bacteria</taxon>
        <taxon>Bacillati</taxon>
        <taxon>Bacillota</taxon>
        <taxon>Bacilli</taxon>
        <taxon>Bacillales</taxon>
        <taxon>Bacillaceae</taxon>
        <taxon>Alteribacter</taxon>
    </lineage>
</organism>